<dbReference type="Proteomes" id="UP000034889">
    <property type="component" value="Unassembled WGS sequence"/>
</dbReference>
<dbReference type="EMBL" id="LCJM01000029">
    <property type="protein sequence ID" value="KKT78016.1"/>
    <property type="molecule type" value="Genomic_DNA"/>
</dbReference>
<accession>A0A0G1K2D8</accession>
<reference evidence="2 3" key="1">
    <citation type="journal article" date="2015" name="Nature">
        <title>rRNA introns, odd ribosomes, and small enigmatic genomes across a large radiation of phyla.</title>
        <authorList>
            <person name="Brown C.T."/>
            <person name="Hug L.A."/>
            <person name="Thomas B.C."/>
            <person name="Sharon I."/>
            <person name="Castelle C.J."/>
            <person name="Singh A."/>
            <person name="Wilkins M.J."/>
            <person name="Williams K.H."/>
            <person name="Banfield J.F."/>
        </authorList>
    </citation>
    <scope>NUCLEOTIDE SEQUENCE [LARGE SCALE GENOMIC DNA]</scope>
</reference>
<dbReference type="Pfam" id="PF01402">
    <property type="entry name" value="RHH_1"/>
    <property type="match status" value="1"/>
</dbReference>
<dbReference type="GO" id="GO:0006355">
    <property type="term" value="P:regulation of DNA-templated transcription"/>
    <property type="evidence" value="ECO:0007669"/>
    <property type="project" value="InterPro"/>
</dbReference>
<protein>
    <recommendedName>
        <fullName evidence="1">Ribbon-helix-helix protein CopG domain-containing protein</fullName>
    </recommendedName>
</protein>
<dbReference type="SUPFAM" id="SSF47598">
    <property type="entry name" value="Ribbon-helix-helix"/>
    <property type="match status" value="1"/>
</dbReference>
<organism evidence="2 3">
    <name type="scientific">Candidatus Giovannonibacteria bacterium GW2011_GWC2_44_8</name>
    <dbReference type="NCBI Taxonomy" id="1618657"/>
    <lineage>
        <taxon>Bacteria</taxon>
        <taxon>Candidatus Giovannoniibacteriota</taxon>
    </lineage>
</organism>
<gene>
    <name evidence="2" type="ORF">UW74_C0029G0008</name>
</gene>
<name>A0A0G1K2D8_9BACT</name>
<evidence type="ECO:0000259" key="1">
    <source>
        <dbReference type="Pfam" id="PF01402"/>
    </source>
</evidence>
<dbReference type="InterPro" id="IPR002145">
    <property type="entry name" value="CopG"/>
</dbReference>
<evidence type="ECO:0000313" key="2">
    <source>
        <dbReference type="EMBL" id="KKT78016.1"/>
    </source>
</evidence>
<feature type="domain" description="Ribbon-helix-helix protein CopG" evidence="1">
    <location>
        <begin position="2"/>
        <end position="40"/>
    </location>
</feature>
<evidence type="ECO:0000313" key="3">
    <source>
        <dbReference type="Proteomes" id="UP000034889"/>
    </source>
</evidence>
<dbReference type="AlphaFoldDB" id="A0A0G1K2D8"/>
<sequence>MKRTQIYLAPNQHDRLKNMALKKRSSVSEVIRGLIDEKLDATSLVSGKKPAYRSGGQWLLAQAKWAQKAGGSGPPDLAKNMDKYLYGN</sequence>
<proteinExistence type="predicted"/>
<dbReference type="CDD" id="cd21631">
    <property type="entry name" value="RHH_CopG_NikR-like"/>
    <property type="match status" value="1"/>
</dbReference>
<comment type="caution">
    <text evidence="2">The sequence shown here is derived from an EMBL/GenBank/DDBJ whole genome shotgun (WGS) entry which is preliminary data.</text>
</comment>
<dbReference type="InterPro" id="IPR010985">
    <property type="entry name" value="Ribbon_hlx_hlx"/>
</dbReference>